<dbReference type="VEuPathDB" id="TriTrypDB:BCY84_00019"/>
<dbReference type="InterPro" id="IPR022152">
    <property type="entry name" value="DUF3682"/>
</dbReference>
<feature type="compositionally biased region" description="Polar residues" evidence="1">
    <location>
        <begin position="306"/>
        <end position="334"/>
    </location>
</feature>
<feature type="compositionally biased region" description="Basic and acidic residues" evidence="1">
    <location>
        <begin position="258"/>
        <end position="288"/>
    </location>
</feature>
<feature type="compositionally biased region" description="Low complexity" evidence="1">
    <location>
        <begin position="435"/>
        <end position="451"/>
    </location>
</feature>
<feature type="compositionally biased region" description="Polar residues" evidence="1">
    <location>
        <begin position="361"/>
        <end position="378"/>
    </location>
</feature>
<feature type="region of interest" description="Disordered" evidence="1">
    <location>
        <begin position="79"/>
        <end position="451"/>
    </location>
</feature>
<feature type="signal peptide" evidence="2">
    <location>
        <begin position="1"/>
        <end position="27"/>
    </location>
</feature>
<gene>
    <name evidence="3" type="ORF">ECC02_010356</name>
</gene>
<proteinExistence type="predicted"/>
<reference evidence="3 4" key="1">
    <citation type="journal article" date="2019" name="Genome Biol. Evol.">
        <title>Nanopore Sequencing Significantly Improves Genome Assembly of the Protozoan Parasite Trypanosoma cruzi.</title>
        <authorList>
            <person name="Diaz-Viraque F."/>
            <person name="Pita S."/>
            <person name="Greif G."/>
            <person name="de Souza R.C.M."/>
            <person name="Iraola G."/>
            <person name="Robello C."/>
        </authorList>
    </citation>
    <scope>NUCLEOTIDE SEQUENCE [LARGE SCALE GENOMIC DNA]</scope>
    <source>
        <strain evidence="3 4">Berenice</strain>
    </source>
</reference>
<feature type="compositionally biased region" description="Low complexity" evidence="1">
    <location>
        <begin position="97"/>
        <end position="109"/>
    </location>
</feature>
<feature type="chain" id="PRO_5029759346" evidence="2">
    <location>
        <begin position="28"/>
        <end position="607"/>
    </location>
</feature>
<accession>A0A7J6XQP9</accession>
<dbReference type="AlphaFoldDB" id="A0A7J6XQP9"/>
<evidence type="ECO:0000313" key="3">
    <source>
        <dbReference type="EMBL" id="KAF5216839.1"/>
    </source>
</evidence>
<feature type="compositionally biased region" description="Polar residues" evidence="1">
    <location>
        <begin position="208"/>
        <end position="219"/>
    </location>
</feature>
<comment type="caution">
    <text evidence="3">The sequence shown here is derived from an EMBL/GenBank/DDBJ whole genome shotgun (WGS) entry which is preliminary data.</text>
</comment>
<dbReference type="VEuPathDB" id="TriTrypDB:BCY84_01417"/>
<feature type="compositionally biased region" description="Basic and acidic residues" evidence="1">
    <location>
        <begin position="183"/>
        <end position="207"/>
    </location>
</feature>
<protein>
    <submittedName>
        <fullName evidence="3">Mucin-associated surface protein (MASP) subgroup S097</fullName>
    </submittedName>
</protein>
<dbReference type="EMBL" id="JABDHM010000172">
    <property type="protein sequence ID" value="KAF5216839.1"/>
    <property type="molecule type" value="Genomic_DNA"/>
</dbReference>
<feature type="compositionally biased region" description="Low complexity" evidence="1">
    <location>
        <begin position="130"/>
        <end position="144"/>
    </location>
</feature>
<name>A0A7J6XQP9_TRYCR</name>
<dbReference type="VEuPathDB" id="TriTrypDB:ECC02_010356"/>
<feature type="compositionally biased region" description="Basic and acidic residues" evidence="1">
    <location>
        <begin position="340"/>
        <end position="353"/>
    </location>
</feature>
<evidence type="ECO:0000256" key="1">
    <source>
        <dbReference type="SAM" id="MobiDB-lite"/>
    </source>
</evidence>
<organism evidence="3 4">
    <name type="scientific">Trypanosoma cruzi</name>
    <dbReference type="NCBI Taxonomy" id="5693"/>
    <lineage>
        <taxon>Eukaryota</taxon>
        <taxon>Discoba</taxon>
        <taxon>Euglenozoa</taxon>
        <taxon>Kinetoplastea</taxon>
        <taxon>Metakinetoplastina</taxon>
        <taxon>Trypanosomatida</taxon>
        <taxon>Trypanosomatidae</taxon>
        <taxon>Trypanosoma</taxon>
        <taxon>Schizotrypanum</taxon>
    </lineage>
</organism>
<dbReference type="Pfam" id="PF12446">
    <property type="entry name" value="DUF3682"/>
    <property type="match status" value="1"/>
</dbReference>
<evidence type="ECO:0000313" key="4">
    <source>
        <dbReference type="Proteomes" id="UP000583944"/>
    </source>
</evidence>
<sequence>MAMMMTGRVLLVCALCVLWCGAGGVYARDGENNALGGCMTSEVLGACFFHMSSGCNKTAITVPLRSTLPITAVEASAEGETPVAGLNDSGSNEDSIAGAPAGAAASPSGPSGGSDGKNEPSGPLSLDVDSSAGSSNGEAGSRGSTSSNAVGEPPRENPSPDVAAAAHNPPPPGGVAGTTPGNKGEKEEEKEKEKEKELDEEHKRNHGQENQSRLANQSEGEIGREGERLHKKTKVPKEEKEQIQVVEHSIENQGTLHEPGKEPQEIKRENEQSKHQNEELKAGQEKENPLQAIQQNSDAEEEMNKNRQQGQRPQEVTAPLASSSGSEATRKSQSPVPPEALHKKELTDGLREQLEEETPLAATQSKSHGTTDPQSSPASAIAGEAAVTHDADEENATGRNDDEPIETVFADDHQQHEHPENIQKEPAKDKNAVITNGTATSGDSDSSTAASHTTSPLLLLLLLRVRLRLRWWPRESEGERAVHRPHTHSSFLSLCVCVSPCMDSRPHLIPRSTHIMCPLYICMHTHAGPLVLSFAPHAPLPSCLAAWAEHRNCFCFVSIALSGRPLSLSLPVCVLLYGSNESVCAGRPTLRLFSYSFVVLLVVECTH</sequence>
<feature type="compositionally biased region" description="Basic and acidic residues" evidence="1">
    <location>
        <begin position="410"/>
        <end position="431"/>
    </location>
</feature>
<evidence type="ECO:0000256" key="2">
    <source>
        <dbReference type="SAM" id="SignalP"/>
    </source>
</evidence>
<dbReference type="Proteomes" id="UP000583944">
    <property type="component" value="Unassembled WGS sequence"/>
</dbReference>
<keyword evidence="2" id="KW-0732">Signal</keyword>